<dbReference type="RefSeq" id="WP_188865207.1">
    <property type="nucleotide sequence ID" value="NZ_BMNW01000002.1"/>
</dbReference>
<evidence type="ECO:0000313" key="1">
    <source>
        <dbReference type="EMBL" id="GGM02409.1"/>
    </source>
</evidence>
<sequence>MSPTYERLSIVQAKRLLESSFTPYGCRFIPDGPEHFGLEFFSLTDGCVIRVVFGMRTRDCHHAGLLGQLIAELHLELAINRLDILIEQGDAVAA</sequence>
<dbReference type="Proteomes" id="UP000616499">
    <property type="component" value="Unassembled WGS sequence"/>
</dbReference>
<organism evidence="1 2">
    <name type="scientific">Pseudomonas asuensis</name>
    <dbReference type="NCBI Taxonomy" id="1825787"/>
    <lineage>
        <taxon>Bacteria</taxon>
        <taxon>Pseudomonadati</taxon>
        <taxon>Pseudomonadota</taxon>
        <taxon>Gammaproteobacteria</taxon>
        <taxon>Pseudomonadales</taxon>
        <taxon>Pseudomonadaceae</taxon>
        <taxon>Pseudomonas</taxon>
    </lineage>
</organism>
<reference evidence="2" key="1">
    <citation type="journal article" date="2019" name="Int. J. Syst. Evol. Microbiol.">
        <title>The Global Catalogue of Microorganisms (GCM) 10K type strain sequencing project: providing services to taxonomists for standard genome sequencing and annotation.</title>
        <authorList>
            <consortium name="The Broad Institute Genomics Platform"/>
            <consortium name="The Broad Institute Genome Sequencing Center for Infectious Disease"/>
            <person name="Wu L."/>
            <person name="Ma J."/>
        </authorList>
    </citation>
    <scope>NUCLEOTIDE SEQUENCE [LARGE SCALE GENOMIC DNA]</scope>
    <source>
        <strain evidence="2">JCM 13501</strain>
    </source>
</reference>
<keyword evidence="2" id="KW-1185">Reference proteome</keyword>
<name>A0ABQ2GLL6_9PSED</name>
<protein>
    <recommendedName>
        <fullName evidence="3">DUF1652 domain-containing protein</fullName>
    </recommendedName>
</protein>
<evidence type="ECO:0000313" key="2">
    <source>
        <dbReference type="Proteomes" id="UP000616499"/>
    </source>
</evidence>
<comment type="caution">
    <text evidence="1">The sequence shown here is derived from an EMBL/GenBank/DDBJ whole genome shotgun (WGS) entry which is preliminary data.</text>
</comment>
<dbReference type="EMBL" id="BMNW01000002">
    <property type="protein sequence ID" value="GGM02409.1"/>
    <property type="molecule type" value="Genomic_DNA"/>
</dbReference>
<accession>A0ABQ2GLL6</accession>
<proteinExistence type="predicted"/>
<evidence type="ECO:0008006" key="3">
    <source>
        <dbReference type="Google" id="ProtNLM"/>
    </source>
</evidence>
<gene>
    <name evidence="1" type="ORF">GCM10009425_12110</name>
</gene>